<dbReference type="AlphaFoldDB" id="A0A9N9RU98"/>
<evidence type="ECO:0000256" key="4">
    <source>
        <dbReference type="ARBA" id="ARBA00022729"/>
    </source>
</evidence>
<keyword evidence="6" id="KW-0418">Kinase</keyword>
<feature type="domain" description="Protein kinase" evidence="10">
    <location>
        <begin position="9"/>
        <end position="250"/>
    </location>
</feature>
<dbReference type="Gene3D" id="1.10.510.10">
    <property type="entry name" value="Transferase(Phosphotransferase) domain 1"/>
    <property type="match status" value="1"/>
</dbReference>
<dbReference type="PROSITE" id="PS00108">
    <property type="entry name" value="PROTEIN_KINASE_ST"/>
    <property type="match status" value="1"/>
</dbReference>
<dbReference type="GO" id="GO:0006397">
    <property type="term" value="P:mRNA processing"/>
    <property type="evidence" value="ECO:0007669"/>
    <property type="project" value="InterPro"/>
</dbReference>
<evidence type="ECO:0000259" key="11">
    <source>
        <dbReference type="PROSITE" id="PS51392"/>
    </source>
</evidence>
<dbReference type="InterPro" id="IPR000719">
    <property type="entry name" value="Prot_kinase_dom"/>
</dbReference>
<evidence type="ECO:0000313" key="12">
    <source>
        <dbReference type="EMBL" id="CAG9803156.1"/>
    </source>
</evidence>
<dbReference type="EMBL" id="OU895878">
    <property type="protein sequence ID" value="CAG9803156.1"/>
    <property type="molecule type" value="Genomic_DNA"/>
</dbReference>
<dbReference type="Gene3D" id="3.30.200.20">
    <property type="entry name" value="Phosphorylase Kinase, domain 1"/>
    <property type="match status" value="1"/>
</dbReference>
<dbReference type="OrthoDB" id="8187887at2759"/>
<feature type="binding site" evidence="8">
    <location>
        <position position="36"/>
    </location>
    <ligand>
        <name>ATP</name>
        <dbReference type="ChEBI" id="CHEBI:30616"/>
    </ligand>
</feature>
<keyword evidence="5 8" id="KW-0547">Nucleotide-binding</keyword>
<dbReference type="Gene3D" id="1.20.1440.180">
    <property type="entry name" value="KEN domain"/>
    <property type="match status" value="1"/>
</dbReference>
<keyword evidence="2 9" id="KW-0723">Serine/threonine-protein kinase</keyword>
<evidence type="ECO:0000256" key="5">
    <source>
        <dbReference type="ARBA" id="ARBA00022741"/>
    </source>
</evidence>
<evidence type="ECO:0000256" key="1">
    <source>
        <dbReference type="ARBA" id="ARBA00012513"/>
    </source>
</evidence>
<dbReference type="GO" id="GO:0070059">
    <property type="term" value="P:intrinsic apoptotic signaling pathway in response to endoplasmic reticulum stress"/>
    <property type="evidence" value="ECO:0007669"/>
    <property type="project" value="TreeGrafter"/>
</dbReference>
<reference evidence="12" key="2">
    <citation type="submission" date="2022-10" db="EMBL/GenBank/DDBJ databases">
        <authorList>
            <consortium name="ENA_rothamsted_submissions"/>
            <consortium name="culmorum"/>
            <person name="King R."/>
        </authorList>
    </citation>
    <scope>NUCLEOTIDE SEQUENCE</scope>
</reference>
<keyword evidence="7 8" id="KW-0067">ATP-binding</keyword>
<dbReference type="GO" id="GO:0051082">
    <property type="term" value="F:unfolded protein binding"/>
    <property type="evidence" value="ECO:0007669"/>
    <property type="project" value="TreeGrafter"/>
</dbReference>
<feature type="domain" description="KEN" evidence="11">
    <location>
        <begin position="253"/>
        <end position="386"/>
    </location>
</feature>
<evidence type="ECO:0000256" key="9">
    <source>
        <dbReference type="RuleBase" id="RU000304"/>
    </source>
</evidence>
<dbReference type="PROSITE" id="PS50011">
    <property type="entry name" value="PROTEIN_KINASE_DOM"/>
    <property type="match status" value="1"/>
</dbReference>
<dbReference type="PANTHER" id="PTHR13954:SF6">
    <property type="entry name" value="NON-SPECIFIC SERINE_THREONINE PROTEIN KINASE"/>
    <property type="match status" value="1"/>
</dbReference>
<comment type="similarity">
    <text evidence="9">Belongs to the protein kinase superfamily.</text>
</comment>
<dbReference type="InterPro" id="IPR010513">
    <property type="entry name" value="KEN_dom"/>
</dbReference>
<evidence type="ECO:0000256" key="6">
    <source>
        <dbReference type="ARBA" id="ARBA00022777"/>
    </source>
</evidence>
<organism evidence="12 13">
    <name type="scientific">Chironomus riparius</name>
    <dbReference type="NCBI Taxonomy" id="315576"/>
    <lineage>
        <taxon>Eukaryota</taxon>
        <taxon>Metazoa</taxon>
        <taxon>Ecdysozoa</taxon>
        <taxon>Arthropoda</taxon>
        <taxon>Hexapoda</taxon>
        <taxon>Insecta</taxon>
        <taxon>Pterygota</taxon>
        <taxon>Neoptera</taxon>
        <taxon>Endopterygota</taxon>
        <taxon>Diptera</taxon>
        <taxon>Nematocera</taxon>
        <taxon>Chironomoidea</taxon>
        <taxon>Chironomidae</taxon>
        <taxon>Chironominae</taxon>
        <taxon>Chironomus</taxon>
    </lineage>
</organism>
<evidence type="ECO:0000259" key="10">
    <source>
        <dbReference type="PROSITE" id="PS50011"/>
    </source>
</evidence>
<gene>
    <name evidence="12" type="ORF">CHIRRI_LOCUS6057</name>
</gene>
<evidence type="ECO:0000256" key="8">
    <source>
        <dbReference type="PROSITE-ProRule" id="PRU10141"/>
    </source>
</evidence>
<dbReference type="Pfam" id="PF06479">
    <property type="entry name" value="Ribonuc_2-5A"/>
    <property type="match status" value="1"/>
</dbReference>
<proteinExistence type="inferred from homology"/>
<keyword evidence="13" id="KW-1185">Reference proteome</keyword>
<dbReference type="InterPro" id="IPR011009">
    <property type="entry name" value="Kinase-like_dom_sf"/>
</dbReference>
<dbReference type="InterPro" id="IPR017441">
    <property type="entry name" value="Protein_kinase_ATP_BS"/>
</dbReference>
<dbReference type="FunFam" id="3.30.200.20:FF:000077">
    <property type="entry name" value="Putative Serine/threonine-protein kinase/endoribonuclease IRE1"/>
    <property type="match status" value="1"/>
</dbReference>
<accession>A0A9N9RU98</accession>
<dbReference type="GO" id="GO:1990604">
    <property type="term" value="C:IRE1-TRAF2-ASK1 complex"/>
    <property type="evidence" value="ECO:0007669"/>
    <property type="project" value="TreeGrafter"/>
</dbReference>
<dbReference type="GO" id="GO:0004674">
    <property type="term" value="F:protein serine/threonine kinase activity"/>
    <property type="evidence" value="ECO:0007669"/>
    <property type="project" value="UniProtKB-KW"/>
</dbReference>
<dbReference type="Proteomes" id="UP001153620">
    <property type="component" value="Chromosome 2"/>
</dbReference>
<protein>
    <recommendedName>
        <fullName evidence="1">non-specific serine/threonine protein kinase</fullName>
        <ecNumber evidence="1">2.7.11.1</ecNumber>
    </recommendedName>
</protein>
<dbReference type="SMART" id="SM00580">
    <property type="entry name" value="PUG"/>
    <property type="match status" value="1"/>
</dbReference>
<sequence>MITISEISYDENDILGHGSTATVFAGKFQSRDVAVKRVPKDKSKLIEREVDLLLKGDNHPNIVRYFMLAEDPDYQYIALERCQFTLLDYVKRGDLQTYLPHKELIWKIFQGMKRLHEIEIVHRDIKPSNILLLEMGQSVYEVKISDFGYSKDIGTSGSRMSVQPFGSAFYLPMEAKSGRFNAKSDVFMTGGLIYYIYKNGNPPPNFTFVWKFYFEEKSDDVLIKHLILNMTKENYEDRPSMNCLCYHPYFWDYQKILDFLINVSSRLEVKDALAYRVSQALQKNCEDVIQGSWMDVLEFNVRETLMYSSQVNYDGLHIENLLRTIRNKRNHYDEMTASAKKTLGSIPNGYTEFWIGKFPKLVLHVYLKSLDAGLSEEENFKQYFPDSNCN</sequence>
<evidence type="ECO:0000313" key="13">
    <source>
        <dbReference type="Proteomes" id="UP001153620"/>
    </source>
</evidence>
<dbReference type="PROSITE" id="PS00107">
    <property type="entry name" value="PROTEIN_KINASE_ATP"/>
    <property type="match status" value="1"/>
</dbReference>
<dbReference type="EC" id="2.7.11.1" evidence="1"/>
<keyword evidence="3" id="KW-0808">Transferase</keyword>
<dbReference type="PROSITE" id="PS51392">
    <property type="entry name" value="KEN"/>
    <property type="match status" value="1"/>
</dbReference>
<dbReference type="GO" id="GO:0005524">
    <property type="term" value="F:ATP binding"/>
    <property type="evidence" value="ECO:0007669"/>
    <property type="project" value="UniProtKB-UniRule"/>
</dbReference>
<evidence type="ECO:0000256" key="2">
    <source>
        <dbReference type="ARBA" id="ARBA00022527"/>
    </source>
</evidence>
<dbReference type="InterPro" id="IPR038357">
    <property type="entry name" value="KEN_sf"/>
</dbReference>
<dbReference type="Pfam" id="PF00069">
    <property type="entry name" value="Pkinase"/>
    <property type="match status" value="1"/>
</dbReference>
<evidence type="ECO:0000256" key="3">
    <source>
        <dbReference type="ARBA" id="ARBA00022679"/>
    </source>
</evidence>
<dbReference type="SUPFAM" id="SSF56112">
    <property type="entry name" value="Protein kinase-like (PK-like)"/>
    <property type="match status" value="1"/>
</dbReference>
<dbReference type="GO" id="GO:0036498">
    <property type="term" value="P:IRE1-mediated unfolded protein response"/>
    <property type="evidence" value="ECO:0007669"/>
    <property type="project" value="TreeGrafter"/>
</dbReference>
<dbReference type="PANTHER" id="PTHR13954">
    <property type="entry name" value="IRE1-RELATED"/>
    <property type="match status" value="1"/>
</dbReference>
<dbReference type="InterPro" id="IPR045133">
    <property type="entry name" value="IRE1/2-like"/>
</dbReference>
<dbReference type="GO" id="GO:0004521">
    <property type="term" value="F:RNA endonuclease activity"/>
    <property type="evidence" value="ECO:0007669"/>
    <property type="project" value="InterPro"/>
</dbReference>
<name>A0A9N9RU98_9DIPT</name>
<dbReference type="SMART" id="SM00220">
    <property type="entry name" value="S_TKc"/>
    <property type="match status" value="1"/>
</dbReference>
<dbReference type="InterPro" id="IPR008271">
    <property type="entry name" value="Ser/Thr_kinase_AS"/>
</dbReference>
<keyword evidence="4" id="KW-0732">Signal</keyword>
<evidence type="ECO:0000256" key="7">
    <source>
        <dbReference type="ARBA" id="ARBA00022840"/>
    </source>
</evidence>
<reference evidence="12" key="1">
    <citation type="submission" date="2022-01" db="EMBL/GenBank/DDBJ databases">
        <authorList>
            <person name="King R."/>
        </authorList>
    </citation>
    <scope>NUCLEOTIDE SEQUENCE</scope>
</reference>